<reference evidence="3 4" key="1">
    <citation type="journal article" date="2018" name="Nat. Biotechnol.">
        <title>A standardized bacterial taxonomy based on genome phylogeny substantially revises the tree of life.</title>
        <authorList>
            <person name="Parks D.H."/>
            <person name="Chuvochina M."/>
            <person name="Waite D.W."/>
            <person name="Rinke C."/>
            <person name="Skarshewski A."/>
            <person name="Chaumeil P.A."/>
            <person name="Hugenholtz P."/>
        </authorList>
    </citation>
    <scope>NUCLEOTIDE SEQUENCE [LARGE SCALE GENOMIC DNA]</scope>
    <source>
        <strain evidence="3">UBA8733</strain>
    </source>
</reference>
<dbReference type="InterPro" id="IPR036465">
    <property type="entry name" value="vWFA_dom_sf"/>
</dbReference>
<dbReference type="Gene3D" id="3.40.50.410">
    <property type="entry name" value="von Willebrand factor, type A domain"/>
    <property type="match status" value="2"/>
</dbReference>
<name>A0A3B9GTN8_9PROT</name>
<feature type="domain" description="Putative Flp pilus-assembly TadG-like N-terminal" evidence="2">
    <location>
        <begin position="21"/>
        <end position="66"/>
    </location>
</feature>
<dbReference type="Proteomes" id="UP000259610">
    <property type="component" value="Unassembled WGS sequence"/>
</dbReference>
<protein>
    <recommendedName>
        <fullName evidence="2">Putative Flp pilus-assembly TadG-like N-terminal domain-containing protein</fullName>
    </recommendedName>
</protein>
<evidence type="ECO:0000259" key="2">
    <source>
        <dbReference type="Pfam" id="PF13400"/>
    </source>
</evidence>
<sequence length="513" mass="55974">MHSRMNILQQFVRRYQQDTGGNIMVLMALIIVAIMGLAGFAIDLRFTISQKEKVQYALDSAVLAGALERQKGKTETEVIAEVREYAGALIDMQGGGMTCSAIGVVMDDVSEDISANISCAQPTFISQIMGRDHLDFNVSTTSTYSVGKVDVAFVFDVSGSMNSYNRLSLLKTAANAAFDTLLPDDMPDDKTIRIAITTYNNAVNAGSYINSVTDGVSLAADASNIAASANFNSYNGKRMYDSSTGKRFFYYQTGTCTDYGYCDQYSNWDWDPARRNYSDVSVPSSCVYERTGSQADTDAAPGSLAWIGAANPEWYFSYSDRNKYRGWQEVAYGGANSNTGAFRNNYATCRDSGPVPLTDNKASLKAHVNSLTAGGGTAGHLGIAWGWYLISPKWSSIWPTESKPWNYDEVNATKAVILMTDGDFNREHPSAAKDSFHQAMDLCDQMKSSPSKVTIYTVGFQVPDSVQKTGDGRTILEYCATSPAFAYSAADGDQLLQVYKEIAQSIADLRIKS</sequence>
<dbReference type="RefSeq" id="WP_273052974.1">
    <property type="nucleotide sequence ID" value="NZ_CAJWRG010000030.1"/>
</dbReference>
<gene>
    <name evidence="3" type="ORF">DCG58_01490</name>
</gene>
<feature type="transmembrane region" description="Helical" evidence="1">
    <location>
        <begin position="21"/>
        <end position="42"/>
    </location>
</feature>
<comment type="caution">
    <text evidence="3">The sequence shown here is derived from an EMBL/GenBank/DDBJ whole genome shotgun (WGS) entry which is preliminary data.</text>
</comment>
<dbReference type="EMBL" id="DMAN01000031">
    <property type="protein sequence ID" value="HAE25807.1"/>
    <property type="molecule type" value="Genomic_DNA"/>
</dbReference>
<evidence type="ECO:0000313" key="4">
    <source>
        <dbReference type="Proteomes" id="UP000259610"/>
    </source>
</evidence>
<evidence type="ECO:0000313" key="3">
    <source>
        <dbReference type="EMBL" id="HAE25807.1"/>
    </source>
</evidence>
<dbReference type="Pfam" id="PF13400">
    <property type="entry name" value="Tad"/>
    <property type="match status" value="1"/>
</dbReference>
<dbReference type="SUPFAM" id="SSF53300">
    <property type="entry name" value="vWA-like"/>
    <property type="match status" value="1"/>
</dbReference>
<keyword evidence="1" id="KW-0812">Transmembrane</keyword>
<keyword evidence="1" id="KW-1133">Transmembrane helix</keyword>
<evidence type="ECO:0000256" key="1">
    <source>
        <dbReference type="SAM" id="Phobius"/>
    </source>
</evidence>
<organism evidence="3 4">
    <name type="scientific">Hyphomonas adhaerens</name>
    <dbReference type="NCBI Taxonomy" id="81029"/>
    <lineage>
        <taxon>Bacteria</taxon>
        <taxon>Pseudomonadati</taxon>
        <taxon>Pseudomonadota</taxon>
        <taxon>Alphaproteobacteria</taxon>
        <taxon>Hyphomonadales</taxon>
        <taxon>Hyphomonadaceae</taxon>
        <taxon>Hyphomonas</taxon>
    </lineage>
</organism>
<dbReference type="InterPro" id="IPR028087">
    <property type="entry name" value="Tad_N"/>
</dbReference>
<accession>A0A3B9GTN8</accession>
<dbReference type="AlphaFoldDB" id="A0A3B9GTN8"/>
<proteinExistence type="predicted"/>
<keyword evidence="1" id="KW-0472">Membrane</keyword>